<dbReference type="AlphaFoldDB" id="A0AB34FJY5"/>
<reference evidence="2" key="1">
    <citation type="submission" date="2023-01" db="EMBL/GenBank/DDBJ databases">
        <title>The growth and conidiation of Purpureocillium lavendulum are regulated by nitrogen source and histone H3K14 acetylation.</title>
        <authorList>
            <person name="Tang P."/>
            <person name="Han J."/>
            <person name="Zhang C."/>
            <person name="Tang P."/>
            <person name="Qi F."/>
            <person name="Zhang K."/>
            <person name="Liang L."/>
        </authorList>
    </citation>
    <scope>NUCLEOTIDE SEQUENCE</scope>
    <source>
        <strain evidence="2">YMF1.00683</strain>
    </source>
</reference>
<keyword evidence="1" id="KW-0472">Membrane</keyword>
<feature type="transmembrane region" description="Helical" evidence="1">
    <location>
        <begin position="29"/>
        <end position="48"/>
    </location>
</feature>
<evidence type="ECO:0000256" key="1">
    <source>
        <dbReference type="SAM" id="Phobius"/>
    </source>
</evidence>
<protein>
    <submittedName>
        <fullName evidence="2">Uncharacterized protein</fullName>
    </submittedName>
</protein>
<dbReference type="PANTHER" id="PTHR35041:SF6">
    <property type="entry name" value="FORMYLMETHIONINE DEFORMYLASE-LIKE PROTEIN-RELATED"/>
    <property type="match status" value="1"/>
</dbReference>
<accession>A0AB34FJY5</accession>
<keyword evidence="1" id="KW-1133">Transmembrane helix</keyword>
<proteinExistence type="predicted"/>
<sequence length="147" mass="16183">MAQNNIVPLTKLFDEKRDREIDANRMEDFLISALVNVTTTAITGLGYWNVDVNVSEHKLVTVYAFSRPLNLILPYSISLLCSLPFIIIGFAAMHENGVPAIDGGFLQLLLTTRGSKTLDALALGGSLGGERNIPEELKNVKLQLREI</sequence>
<gene>
    <name evidence="2" type="ORF">O9K51_08662</name>
</gene>
<keyword evidence="3" id="KW-1185">Reference proteome</keyword>
<dbReference type="PANTHER" id="PTHR35041">
    <property type="entry name" value="MEDIATOR OF RNA POLYMERASE II TRANSCRIPTION SUBUNIT 1"/>
    <property type="match status" value="1"/>
</dbReference>
<evidence type="ECO:0000313" key="2">
    <source>
        <dbReference type="EMBL" id="KAJ6439250.1"/>
    </source>
</evidence>
<dbReference type="EMBL" id="JAQHRD010000007">
    <property type="protein sequence ID" value="KAJ6439250.1"/>
    <property type="molecule type" value="Genomic_DNA"/>
</dbReference>
<keyword evidence="1" id="KW-0812">Transmembrane</keyword>
<organism evidence="2 3">
    <name type="scientific">Purpureocillium lavendulum</name>
    <dbReference type="NCBI Taxonomy" id="1247861"/>
    <lineage>
        <taxon>Eukaryota</taxon>
        <taxon>Fungi</taxon>
        <taxon>Dikarya</taxon>
        <taxon>Ascomycota</taxon>
        <taxon>Pezizomycotina</taxon>
        <taxon>Sordariomycetes</taxon>
        <taxon>Hypocreomycetidae</taxon>
        <taxon>Hypocreales</taxon>
        <taxon>Ophiocordycipitaceae</taxon>
        <taxon>Purpureocillium</taxon>
    </lineage>
</organism>
<name>A0AB34FJY5_9HYPO</name>
<dbReference type="Proteomes" id="UP001163105">
    <property type="component" value="Unassembled WGS sequence"/>
</dbReference>
<feature type="transmembrane region" description="Helical" evidence="1">
    <location>
        <begin position="68"/>
        <end position="92"/>
    </location>
</feature>
<evidence type="ECO:0000313" key="3">
    <source>
        <dbReference type="Proteomes" id="UP001163105"/>
    </source>
</evidence>
<comment type="caution">
    <text evidence="2">The sequence shown here is derived from an EMBL/GenBank/DDBJ whole genome shotgun (WGS) entry which is preliminary data.</text>
</comment>